<proteinExistence type="predicted"/>
<protein>
    <recommendedName>
        <fullName evidence="2">Rubredoxin-like domain-containing protein</fullName>
    </recommendedName>
</protein>
<dbReference type="SUPFAM" id="SSF57802">
    <property type="entry name" value="Rubredoxin-like"/>
    <property type="match status" value="1"/>
</dbReference>
<dbReference type="OrthoDB" id="10264829at2759"/>
<keyword evidence="4" id="KW-1185">Reference proteome</keyword>
<keyword evidence="1" id="KW-0812">Transmembrane</keyword>
<sequence length="255" mass="26272">MASACVAAPAVARPAMAVSGARKSAFFAGSAAMAAPRAATGALASARRQTVVIEARASKASTAGQQITVDVDKPLGLVLDQSRSPKGGLKVKSASGNAAKAGISAGDTVIYTSSFFGDELWPADKLGFARSAIQAAPSPVTLVVVKGENTTIDVKKLPKKPAPARFGRKLTAVQKARATHLCIDCGYIYCDETPFDELPSDYRCPQCNAPKRRFSKFNVETGKITGGDATDIGTIATVVGGLVGVAILGYLGLQL</sequence>
<dbReference type="PANTHER" id="PTHR47661:SF4">
    <property type="entry name" value="OS08G0162600 PROTEIN"/>
    <property type="match status" value="1"/>
</dbReference>
<feature type="transmembrane region" description="Helical" evidence="1">
    <location>
        <begin position="232"/>
        <end position="253"/>
    </location>
</feature>
<dbReference type="GO" id="GO:0005506">
    <property type="term" value="F:iron ion binding"/>
    <property type="evidence" value="ECO:0007669"/>
    <property type="project" value="InterPro"/>
</dbReference>
<evidence type="ECO:0000256" key="1">
    <source>
        <dbReference type="SAM" id="Phobius"/>
    </source>
</evidence>
<gene>
    <name evidence="3" type="ORF">C2E21_7871</name>
</gene>
<feature type="domain" description="Rubredoxin-like" evidence="2">
    <location>
        <begin position="177"/>
        <end position="217"/>
    </location>
</feature>
<reference evidence="3 4" key="1">
    <citation type="journal article" date="2018" name="Plant J.">
        <title>Genome sequences of Chlorella sorokiniana UTEX 1602 and Micractinium conductrix SAG 241.80: implications to maltose excretion by a green alga.</title>
        <authorList>
            <person name="Arriola M.B."/>
            <person name="Velmurugan N."/>
            <person name="Zhang Y."/>
            <person name="Plunkett M.H."/>
            <person name="Hondzo H."/>
            <person name="Barney B.M."/>
        </authorList>
    </citation>
    <scope>NUCLEOTIDE SEQUENCE [LARGE SCALE GENOMIC DNA]</scope>
    <source>
        <strain evidence="4">UTEX 1602</strain>
    </source>
</reference>
<evidence type="ECO:0000313" key="3">
    <source>
        <dbReference type="EMBL" id="PRW33095.1"/>
    </source>
</evidence>
<dbReference type="Proteomes" id="UP000239899">
    <property type="component" value="Unassembled WGS sequence"/>
</dbReference>
<accession>A0A2P6TG66</accession>
<dbReference type="Gene3D" id="2.20.28.10">
    <property type="match status" value="1"/>
</dbReference>
<dbReference type="AlphaFoldDB" id="A0A2P6TG66"/>
<dbReference type="EMBL" id="LHPG02000017">
    <property type="protein sequence ID" value="PRW33095.1"/>
    <property type="molecule type" value="Genomic_DNA"/>
</dbReference>
<comment type="caution">
    <text evidence="3">The sequence shown here is derived from an EMBL/GenBank/DDBJ whole genome shotgun (WGS) entry which is preliminary data.</text>
</comment>
<dbReference type="PROSITE" id="PS50903">
    <property type="entry name" value="RUBREDOXIN_LIKE"/>
    <property type="match status" value="1"/>
</dbReference>
<dbReference type="InterPro" id="IPR024934">
    <property type="entry name" value="Rubredoxin-like_dom"/>
</dbReference>
<keyword evidence="1" id="KW-1133">Transmembrane helix</keyword>
<keyword evidence="1" id="KW-0472">Membrane</keyword>
<name>A0A2P6TG66_CHLSO</name>
<evidence type="ECO:0000259" key="2">
    <source>
        <dbReference type="PROSITE" id="PS50903"/>
    </source>
</evidence>
<dbReference type="PANTHER" id="PTHR47661">
    <property type="entry name" value="PHOSPHOGLUCAN PHOSPHATASE LSF1, CHLOROPLASTIC"/>
    <property type="match status" value="1"/>
</dbReference>
<evidence type="ECO:0000313" key="4">
    <source>
        <dbReference type="Proteomes" id="UP000239899"/>
    </source>
</evidence>
<organism evidence="3 4">
    <name type="scientific">Chlorella sorokiniana</name>
    <name type="common">Freshwater green alga</name>
    <dbReference type="NCBI Taxonomy" id="3076"/>
    <lineage>
        <taxon>Eukaryota</taxon>
        <taxon>Viridiplantae</taxon>
        <taxon>Chlorophyta</taxon>
        <taxon>core chlorophytes</taxon>
        <taxon>Trebouxiophyceae</taxon>
        <taxon>Chlorellales</taxon>
        <taxon>Chlorellaceae</taxon>
        <taxon>Chlorella clade</taxon>
        <taxon>Chlorella</taxon>
    </lineage>
</organism>